<dbReference type="NCBIfam" id="TIGR00229">
    <property type="entry name" value="sensory_box"/>
    <property type="match status" value="1"/>
</dbReference>
<dbReference type="Gene3D" id="1.20.120.160">
    <property type="entry name" value="HPT domain"/>
    <property type="match status" value="1"/>
</dbReference>
<dbReference type="PROSITE" id="PS50113">
    <property type="entry name" value="PAC"/>
    <property type="match status" value="1"/>
</dbReference>
<dbReference type="SUPFAM" id="SSF47226">
    <property type="entry name" value="Histidine-containing phosphotransfer domain, HPT domain"/>
    <property type="match status" value="1"/>
</dbReference>
<dbReference type="InterPro" id="IPR003661">
    <property type="entry name" value="HisK_dim/P_dom"/>
</dbReference>
<dbReference type="PANTHER" id="PTHR45339">
    <property type="entry name" value="HYBRID SIGNAL TRANSDUCTION HISTIDINE KINASE J"/>
    <property type="match status" value="1"/>
</dbReference>
<evidence type="ECO:0000259" key="9">
    <source>
        <dbReference type="PROSITE" id="PS50109"/>
    </source>
</evidence>
<dbReference type="PRINTS" id="PR00344">
    <property type="entry name" value="BCTRLSENSOR"/>
</dbReference>
<keyword evidence="14" id="KW-0418">Kinase</keyword>
<reference evidence="14 15" key="1">
    <citation type="journal article" date="2021" name="Microbiol. Spectr.">
        <title>A Single Bacterium Capable of Oxidation and Reduction of Iron at Circumneutral pH.</title>
        <authorList>
            <person name="Kato S."/>
            <person name="Ohkuma M."/>
        </authorList>
    </citation>
    <scope>NUCLEOTIDE SEQUENCE [LARGE SCALE GENOMIC DNA]</scope>
    <source>
        <strain evidence="14 15">MIZ03</strain>
    </source>
</reference>
<dbReference type="Gene3D" id="1.10.287.130">
    <property type="match status" value="1"/>
</dbReference>
<feature type="transmembrane region" description="Helical" evidence="8">
    <location>
        <begin position="199"/>
        <end position="217"/>
    </location>
</feature>
<keyword evidence="8" id="KW-1133">Transmembrane helix</keyword>
<dbReference type="PROSITE" id="PS50894">
    <property type="entry name" value="HPT"/>
    <property type="match status" value="1"/>
</dbReference>
<dbReference type="CDD" id="cd00130">
    <property type="entry name" value="PAS"/>
    <property type="match status" value="1"/>
</dbReference>
<dbReference type="EC" id="2.7.13.3" evidence="2"/>
<evidence type="ECO:0000256" key="5">
    <source>
        <dbReference type="PROSITE-ProRule" id="PRU00110"/>
    </source>
</evidence>
<dbReference type="PROSITE" id="PS50109">
    <property type="entry name" value="HIS_KIN"/>
    <property type="match status" value="1"/>
</dbReference>
<keyword evidence="4" id="KW-0902">Two-component regulatory system</keyword>
<feature type="modified residue" description="Phosphohistidine" evidence="5">
    <location>
        <position position="1010"/>
    </location>
</feature>
<dbReference type="PANTHER" id="PTHR45339:SF5">
    <property type="entry name" value="HISTIDINE KINASE"/>
    <property type="match status" value="1"/>
</dbReference>
<dbReference type="InterPro" id="IPR003594">
    <property type="entry name" value="HATPase_dom"/>
</dbReference>
<dbReference type="Gene3D" id="3.30.565.10">
    <property type="entry name" value="Histidine kinase-like ATPase, C-terminal domain"/>
    <property type="match status" value="1"/>
</dbReference>
<feature type="domain" description="PAS" evidence="11">
    <location>
        <begin position="285"/>
        <end position="326"/>
    </location>
</feature>
<dbReference type="CDD" id="cd17546">
    <property type="entry name" value="REC_hyHK_CKI1_RcsC-like"/>
    <property type="match status" value="2"/>
</dbReference>
<dbReference type="SMART" id="SM00091">
    <property type="entry name" value="PAS"/>
    <property type="match status" value="1"/>
</dbReference>
<dbReference type="SMART" id="SM00387">
    <property type="entry name" value="HATPase_c"/>
    <property type="match status" value="1"/>
</dbReference>
<gene>
    <name evidence="14" type="ORF">MIZ03_3900</name>
</gene>
<dbReference type="SUPFAM" id="SSF52172">
    <property type="entry name" value="CheY-like"/>
    <property type="match status" value="2"/>
</dbReference>
<organism evidence="14 15">
    <name type="scientific">Rhodoferax lithotrophicus</name>
    <dbReference type="NCBI Taxonomy" id="2798804"/>
    <lineage>
        <taxon>Bacteria</taxon>
        <taxon>Pseudomonadati</taxon>
        <taxon>Pseudomonadota</taxon>
        <taxon>Betaproteobacteria</taxon>
        <taxon>Burkholderiales</taxon>
        <taxon>Comamonadaceae</taxon>
        <taxon>Rhodoferax</taxon>
    </lineage>
</organism>
<dbReference type="Gene3D" id="3.40.50.2300">
    <property type="match status" value="2"/>
</dbReference>
<dbReference type="InterPro" id="IPR008207">
    <property type="entry name" value="Sig_transdc_His_kin_Hpt_dom"/>
</dbReference>
<dbReference type="InterPro" id="IPR036641">
    <property type="entry name" value="HPT_dom_sf"/>
</dbReference>
<comment type="catalytic activity">
    <reaction evidence="1">
        <text>ATP + protein L-histidine = ADP + protein N-phospho-L-histidine.</text>
        <dbReference type="EC" id="2.7.13.3"/>
    </reaction>
</comment>
<feature type="transmembrane region" description="Helical" evidence="8">
    <location>
        <begin position="28"/>
        <end position="48"/>
    </location>
</feature>
<dbReference type="PROSITE" id="PS50110">
    <property type="entry name" value="RESPONSE_REGULATORY"/>
    <property type="match status" value="2"/>
</dbReference>
<dbReference type="InterPro" id="IPR035965">
    <property type="entry name" value="PAS-like_dom_sf"/>
</dbReference>
<dbReference type="Pfam" id="PF02518">
    <property type="entry name" value="HATPase_c"/>
    <property type="match status" value="1"/>
</dbReference>
<name>A0ABN6DAE6_9BURK</name>
<dbReference type="Proteomes" id="UP000824366">
    <property type="component" value="Chromosome"/>
</dbReference>
<dbReference type="Pfam" id="PF13426">
    <property type="entry name" value="PAS_9"/>
    <property type="match status" value="1"/>
</dbReference>
<keyword evidence="7" id="KW-0175">Coiled coil</keyword>
<evidence type="ECO:0000259" key="11">
    <source>
        <dbReference type="PROSITE" id="PS50112"/>
    </source>
</evidence>
<dbReference type="SUPFAM" id="SSF55874">
    <property type="entry name" value="ATPase domain of HSP90 chaperone/DNA topoisomerase II/histidine kinase"/>
    <property type="match status" value="1"/>
</dbReference>
<accession>A0ABN6DAE6</accession>
<evidence type="ECO:0000259" key="10">
    <source>
        <dbReference type="PROSITE" id="PS50110"/>
    </source>
</evidence>
<feature type="modified residue" description="4-aspartylphosphate" evidence="6">
    <location>
        <position position="709"/>
    </location>
</feature>
<feature type="domain" description="PAC" evidence="12">
    <location>
        <begin position="343"/>
        <end position="395"/>
    </location>
</feature>
<dbReference type="EMBL" id="AP024238">
    <property type="protein sequence ID" value="BCO28990.1"/>
    <property type="molecule type" value="Genomic_DNA"/>
</dbReference>
<dbReference type="CDD" id="cd16922">
    <property type="entry name" value="HATPase_EvgS-ArcB-TorS-like"/>
    <property type="match status" value="1"/>
</dbReference>
<dbReference type="InterPro" id="IPR036097">
    <property type="entry name" value="HisK_dim/P_sf"/>
</dbReference>
<keyword evidence="8" id="KW-0812">Transmembrane</keyword>
<evidence type="ECO:0000256" key="2">
    <source>
        <dbReference type="ARBA" id="ARBA00012438"/>
    </source>
</evidence>
<dbReference type="GO" id="GO:0016301">
    <property type="term" value="F:kinase activity"/>
    <property type="evidence" value="ECO:0007669"/>
    <property type="project" value="UniProtKB-KW"/>
</dbReference>
<dbReference type="Gene3D" id="3.30.450.20">
    <property type="entry name" value="PAS domain"/>
    <property type="match status" value="1"/>
</dbReference>
<dbReference type="InterPro" id="IPR004358">
    <property type="entry name" value="Sig_transdc_His_kin-like_C"/>
</dbReference>
<keyword evidence="3 6" id="KW-0597">Phosphoprotein</keyword>
<dbReference type="InterPro" id="IPR001610">
    <property type="entry name" value="PAC"/>
</dbReference>
<dbReference type="SUPFAM" id="SSF47384">
    <property type="entry name" value="Homodimeric domain of signal transducing histidine kinase"/>
    <property type="match status" value="1"/>
</dbReference>
<feature type="domain" description="HPt" evidence="13">
    <location>
        <begin position="971"/>
        <end position="1075"/>
    </location>
</feature>
<dbReference type="InterPro" id="IPR001789">
    <property type="entry name" value="Sig_transdc_resp-reg_receiver"/>
</dbReference>
<evidence type="ECO:0000256" key="6">
    <source>
        <dbReference type="PROSITE-ProRule" id="PRU00169"/>
    </source>
</evidence>
<proteinExistence type="predicted"/>
<evidence type="ECO:0000256" key="3">
    <source>
        <dbReference type="ARBA" id="ARBA00022553"/>
    </source>
</evidence>
<evidence type="ECO:0000259" key="12">
    <source>
        <dbReference type="PROSITE" id="PS50113"/>
    </source>
</evidence>
<dbReference type="Pfam" id="PF00512">
    <property type="entry name" value="HisKA"/>
    <property type="match status" value="1"/>
</dbReference>
<protein>
    <recommendedName>
        <fullName evidence="2">histidine kinase</fullName>
        <ecNumber evidence="2">2.7.13.3</ecNumber>
    </recommendedName>
</protein>
<dbReference type="InterPro" id="IPR011006">
    <property type="entry name" value="CheY-like_superfamily"/>
</dbReference>
<evidence type="ECO:0000259" key="13">
    <source>
        <dbReference type="PROSITE" id="PS50894"/>
    </source>
</evidence>
<dbReference type="SUPFAM" id="SSF55785">
    <property type="entry name" value="PYP-like sensor domain (PAS domain)"/>
    <property type="match status" value="1"/>
</dbReference>
<keyword evidence="14" id="KW-0808">Transferase</keyword>
<dbReference type="SMART" id="SM00448">
    <property type="entry name" value="REC"/>
    <property type="match status" value="2"/>
</dbReference>
<dbReference type="Pfam" id="PF00072">
    <property type="entry name" value="Response_reg"/>
    <property type="match status" value="2"/>
</dbReference>
<feature type="domain" description="Response regulatory" evidence="10">
    <location>
        <begin position="654"/>
        <end position="779"/>
    </location>
</feature>
<dbReference type="SMART" id="SM00388">
    <property type="entry name" value="HisKA"/>
    <property type="match status" value="1"/>
</dbReference>
<dbReference type="InterPro" id="IPR005467">
    <property type="entry name" value="His_kinase_dom"/>
</dbReference>
<evidence type="ECO:0000313" key="14">
    <source>
        <dbReference type="EMBL" id="BCO28990.1"/>
    </source>
</evidence>
<sequence length="1160" mass="125574">MSSKEALRLKSIVAWILQGLPKSLERQVMVLGAACLVISLVGYGSYVAKMQTDAAKETISAQIKALAQNLATVDAHFLQTKESATIETLTLQTATQPGIFSVLVTDTSGKPLTEVVNKNGSWSPRYFVKPVQVPDIHGPRMVFETHINDAIQHDFLAGNAGTMSAWHRIEADQPLGWVRVSYRLDAFDQISADIRAQSYKVMALAISVMLALLTLLLRQPLHALREATEFANTLDNTQGNTLKVSRRTLEIEALGNALNAVSARLNTQITDIHNQKFALDQHAIVSITDLDGNITYANQRFCDISGYSQAELIGQNHRIIKSDEHPPELFENLWQTITQGKVWNGDVKNRKKDGSFYWVNATIVPLMNSDGLPHHYMGIRTDITANKLLEWHLKNARDEAEAASQAKARFLANMSHEIRTPMNAILGMLKLIQNTELDKRQLDYASKAEGAAQSLLGLINDILDFSKIDAGKMTLEMRSFRLDKLMRDLSVIVSSNLGAKPVEILFDVDPAAPKALMGDALRLQQVLTNLAGNAIKFTQQGEVVISITQVAHTDTQTSLRFAVRDSGIGIAPEHQQHIFSGFSQAEASTTRRFGGTGLGLSISRKLVTLMGGNLELQSALGQGSTFSFTITLPVSPDSTPAVRPVQPVPAANLQVLVVDDNASARDILTAMAESLGWQVDTADSGTAAVALLQSRVTAGLPPYQAMFIDWQMPGMDGWQTMEQLEAISADNHPPIVVMVTAYGRDMLNQRIPEEQARLHGFLVKPVTASMLLDAVADALSNRTQPVATTAPIPTTKPLQGMRLLVVEDNIINQQVAMEMLRGEGAQVSLANNGQLGVDAVYQAQAAGQPYAAVLMDIQMPVMDGYSATRLLRRDATLAKLPIIAMTANAMASDREACLAVGMNEHVGKPFNLAQLVTLLQKLTQNAAALPATTNPAPVKASARVTSAPPEPALPPTDAIDVAAALERLGGNEALYGQVLQAYLSDLATQPEQLERSLKQADLTMAARLLHTLKGLSATVGASYMAAVTRKAELAVKAAQADASQAASLDHYALCTEFRTAVHSTQNALEPVARTYMTPVSILPVPDGDTSQVTQPNIDVLTTLLSLLKASNMQATTVFETLHQSAGFTDLPQHDALVTAMNNLNFPEASAICEKLIKNRL</sequence>
<dbReference type="CDD" id="cd00082">
    <property type="entry name" value="HisKA"/>
    <property type="match status" value="1"/>
</dbReference>
<dbReference type="InterPro" id="IPR036890">
    <property type="entry name" value="HATPase_C_sf"/>
</dbReference>
<feature type="domain" description="Response regulatory" evidence="10">
    <location>
        <begin position="802"/>
        <end position="923"/>
    </location>
</feature>
<dbReference type="Pfam" id="PF01627">
    <property type="entry name" value="Hpt"/>
    <property type="match status" value="1"/>
</dbReference>
<keyword evidence="8" id="KW-0472">Membrane</keyword>
<feature type="modified residue" description="4-aspartylphosphate" evidence="6">
    <location>
        <position position="856"/>
    </location>
</feature>
<feature type="domain" description="Histidine kinase" evidence="9">
    <location>
        <begin position="413"/>
        <end position="636"/>
    </location>
</feature>
<keyword evidence="15" id="KW-1185">Reference proteome</keyword>
<evidence type="ECO:0000256" key="4">
    <source>
        <dbReference type="ARBA" id="ARBA00023012"/>
    </source>
</evidence>
<dbReference type="InterPro" id="IPR000014">
    <property type="entry name" value="PAS"/>
</dbReference>
<dbReference type="InterPro" id="IPR000700">
    <property type="entry name" value="PAS-assoc_C"/>
</dbReference>
<feature type="coiled-coil region" evidence="7">
    <location>
        <begin position="386"/>
        <end position="413"/>
    </location>
</feature>
<dbReference type="PROSITE" id="PS50112">
    <property type="entry name" value="PAS"/>
    <property type="match status" value="1"/>
</dbReference>
<dbReference type="RefSeq" id="WP_223904891.1">
    <property type="nucleotide sequence ID" value="NZ_AP024238.1"/>
</dbReference>
<evidence type="ECO:0000256" key="1">
    <source>
        <dbReference type="ARBA" id="ARBA00000085"/>
    </source>
</evidence>
<evidence type="ECO:0000313" key="15">
    <source>
        <dbReference type="Proteomes" id="UP000824366"/>
    </source>
</evidence>
<evidence type="ECO:0000256" key="7">
    <source>
        <dbReference type="SAM" id="Coils"/>
    </source>
</evidence>
<evidence type="ECO:0000256" key="8">
    <source>
        <dbReference type="SAM" id="Phobius"/>
    </source>
</evidence>
<dbReference type="SMART" id="SM00086">
    <property type="entry name" value="PAC"/>
    <property type="match status" value="1"/>
</dbReference>